<evidence type="ECO:0000313" key="1">
    <source>
        <dbReference type="EMBL" id="TJZ53597.1"/>
    </source>
</evidence>
<proteinExistence type="predicted"/>
<reference evidence="1 2" key="1">
    <citation type="submission" date="2019-04" db="EMBL/GenBank/DDBJ databases">
        <title>Sphingobacterium olei sp. nov., isolated from oil-contaminated soil.</title>
        <authorList>
            <person name="Liu B."/>
        </authorList>
    </citation>
    <scope>NUCLEOTIDE SEQUENCE [LARGE SCALE GENOMIC DNA]</scope>
    <source>
        <strain evidence="1 2">HAL-9</strain>
    </source>
</reference>
<sequence>MKSVNIKARIKRNLLAKLSGKYYRDEGSDIIQYLNKNNVKALVGIQQDDGIYTIIGTEKIYYLTPSMTKGEIVIGDFLTILNQVAFTFGKSEKYEFIKINEHDYVWVMNLETMNALWNTMLLLYNAGD</sequence>
<comment type="caution">
    <text evidence="1">The sequence shown here is derived from an EMBL/GenBank/DDBJ whole genome shotgun (WGS) entry which is preliminary data.</text>
</comment>
<gene>
    <name evidence="1" type="ORF">FAZ15_16310</name>
</gene>
<dbReference type="RefSeq" id="WP_136902391.1">
    <property type="nucleotide sequence ID" value="NZ_SUME01000007.1"/>
</dbReference>
<dbReference type="Proteomes" id="UP000306808">
    <property type="component" value="Unassembled WGS sequence"/>
</dbReference>
<organism evidence="1 2">
    <name type="scientific">Sphingobacterium olei</name>
    <dbReference type="NCBI Taxonomy" id="2571155"/>
    <lineage>
        <taxon>Bacteria</taxon>
        <taxon>Pseudomonadati</taxon>
        <taxon>Bacteroidota</taxon>
        <taxon>Sphingobacteriia</taxon>
        <taxon>Sphingobacteriales</taxon>
        <taxon>Sphingobacteriaceae</taxon>
        <taxon>Sphingobacterium</taxon>
    </lineage>
</organism>
<name>A0A4U0NHB5_9SPHI</name>
<evidence type="ECO:0000313" key="2">
    <source>
        <dbReference type="Proteomes" id="UP000306808"/>
    </source>
</evidence>
<accession>A0A4U0NHB5</accession>
<dbReference type="OrthoDB" id="708071at2"/>
<dbReference type="EMBL" id="SUME01000007">
    <property type="protein sequence ID" value="TJZ53597.1"/>
    <property type="molecule type" value="Genomic_DNA"/>
</dbReference>
<keyword evidence="2" id="KW-1185">Reference proteome</keyword>
<dbReference type="AlphaFoldDB" id="A0A4U0NHB5"/>
<protein>
    <submittedName>
        <fullName evidence="1">Uncharacterized protein</fullName>
    </submittedName>
</protein>